<dbReference type="GO" id="GO:0005774">
    <property type="term" value="C:vacuolar membrane"/>
    <property type="evidence" value="ECO:0007669"/>
    <property type="project" value="TreeGrafter"/>
</dbReference>
<dbReference type="Proteomes" id="UP001346149">
    <property type="component" value="Unassembled WGS sequence"/>
</dbReference>
<evidence type="ECO:0000313" key="2">
    <source>
        <dbReference type="EMBL" id="KAK4781720.1"/>
    </source>
</evidence>
<reference evidence="2 3" key="1">
    <citation type="journal article" date="2023" name="Hortic Res">
        <title>Pangenome of water caltrop reveals structural variations and asymmetric subgenome divergence after allopolyploidization.</title>
        <authorList>
            <person name="Zhang X."/>
            <person name="Chen Y."/>
            <person name="Wang L."/>
            <person name="Yuan Y."/>
            <person name="Fang M."/>
            <person name="Shi L."/>
            <person name="Lu R."/>
            <person name="Comes H.P."/>
            <person name="Ma Y."/>
            <person name="Chen Y."/>
            <person name="Huang G."/>
            <person name="Zhou Y."/>
            <person name="Zheng Z."/>
            <person name="Qiu Y."/>
        </authorList>
    </citation>
    <scope>NUCLEOTIDE SEQUENCE [LARGE SCALE GENOMIC DNA]</scope>
    <source>
        <strain evidence="2">F231</strain>
    </source>
</reference>
<comment type="caution">
    <text evidence="2">The sequence shown here is derived from an EMBL/GenBank/DDBJ whole genome shotgun (WGS) entry which is preliminary data.</text>
</comment>
<feature type="transmembrane region" description="Helical" evidence="1">
    <location>
        <begin position="159"/>
        <end position="183"/>
    </location>
</feature>
<organism evidence="2 3">
    <name type="scientific">Trapa natans</name>
    <name type="common">Water chestnut</name>
    <dbReference type="NCBI Taxonomy" id="22666"/>
    <lineage>
        <taxon>Eukaryota</taxon>
        <taxon>Viridiplantae</taxon>
        <taxon>Streptophyta</taxon>
        <taxon>Embryophyta</taxon>
        <taxon>Tracheophyta</taxon>
        <taxon>Spermatophyta</taxon>
        <taxon>Magnoliopsida</taxon>
        <taxon>eudicotyledons</taxon>
        <taxon>Gunneridae</taxon>
        <taxon>Pentapetalae</taxon>
        <taxon>rosids</taxon>
        <taxon>malvids</taxon>
        <taxon>Myrtales</taxon>
        <taxon>Lythraceae</taxon>
        <taxon>Trapa</taxon>
    </lineage>
</organism>
<keyword evidence="1" id="KW-0812">Transmembrane</keyword>
<name>A0AAN7LIM5_TRANT</name>
<gene>
    <name evidence="2" type="ORF">SAY86_015822</name>
</gene>
<proteinExistence type="predicted"/>
<feature type="transmembrane region" description="Helical" evidence="1">
    <location>
        <begin position="99"/>
        <end position="123"/>
    </location>
</feature>
<evidence type="ECO:0000256" key="1">
    <source>
        <dbReference type="SAM" id="Phobius"/>
    </source>
</evidence>
<dbReference type="EMBL" id="JAXQNO010000016">
    <property type="protein sequence ID" value="KAK4781720.1"/>
    <property type="molecule type" value="Genomic_DNA"/>
</dbReference>
<sequence>MREFSSPSPFTMSLYRAHVCTDDLKLIMRSIGRSFFLSAFVPRPLSAHRGTSLQERWKHGFLELNYTGHPIPIFGMDRLRLLVHQFLSSSHPQFPPQELLIDVIMSILASVVGLNFDFVILNLTKHSSYLIYNATLYFSAAVQRQYFEKYGFGQMIPVAANDVAFSIHAVLLTAITLFQIMIYEVS</sequence>
<evidence type="ECO:0000313" key="3">
    <source>
        <dbReference type="Proteomes" id="UP001346149"/>
    </source>
</evidence>
<accession>A0AAN7LIM5</accession>
<dbReference type="PANTHER" id="PTHR13131:SF5">
    <property type="entry name" value="CYSTINOSIN"/>
    <property type="match status" value="1"/>
</dbReference>
<dbReference type="AlphaFoldDB" id="A0AAN7LIM5"/>
<dbReference type="PANTHER" id="PTHR13131">
    <property type="entry name" value="CYSTINOSIN"/>
    <property type="match status" value="1"/>
</dbReference>
<dbReference type="InterPro" id="IPR005282">
    <property type="entry name" value="LC_transporter"/>
</dbReference>
<keyword evidence="3" id="KW-1185">Reference proteome</keyword>
<keyword evidence="1" id="KW-1133">Transmembrane helix</keyword>
<protein>
    <submittedName>
        <fullName evidence="2">Uncharacterized protein</fullName>
    </submittedName>
</protein>
<keyword evidence="1" id="KW-0472">Membrane</keyword>
<dbReference type="GO" id="GO:0015184">
    <property type="term" value="F:L-cystine transmembrane transporter activity"/>
    <property type="evidence" value="ECO:0007669"/>
    <property type="project" value="TreeGrafter"/>
</dbReference>